<sequence>MSYCLNPFCKKPQNRDEAKTCPACGSELFLRKRYRAVRPIGEGAFSRSFLAEDTDRLNSPCVIKQFLPLPQIQNNNSAMAKTTQMFEQEARQLLQLGEQHPQVPTLYAYFEEDKRLYLVNQYVEGQDLSQLLQEQGAYNEQQIRELLHDVLPVLQFVHNRQAIHRDIKLTNIIRRKSDRKHILIDFAISRQLTDNKFTPIRFNLATEGYAPLEQLRGGRIYPASDLYSLGLVCIQLLTQAALDEIYNPIEGGWVWRDYLRRLGADISDQLYQVLDKLLKDSLKKRYQSATEVLKELYTESWRKVVPPPNSAPLIPMRNWRCANNLVEHSDTVTCLTFTPNALMLISGSADKTIKLWKSGNGRLISTINAHSDTVACLAMSPDGRILASGSADCTIKLWQLGNGNLIRTLTGHSVTIFTLAFTPDGEVLVSGSGDGNIKLWQVSSGKLLNTLTGHSDFVESIVITPDGKTIASASWDNTIKIWDLNSGRLLNTLTGHSGSIWAIALSPDGELLASISGDNTIKLWQLSNGNLLNTLTSSSGSVWSIAYSPNGETIACDSGDNTIKIWQVEQGKLLRTLSGHSAQVRTLAFSPDGKILASGSDDRTIKLWRNE</sequence>
<evidence type="ECO:0000256" key="2">
    <source>
        <dbReference type="ARBA" id="ARBA00022737"/>
    </source>
</evidence>
<proteinExistence type="predicted"/>
<dbReference type="CDD" id="cd00200">
    <property type="entry name" value="WD40"/>
    <property type="match status" value="1"/>
</dbReference>
<reference evidence="5 6" key="1">
    <citation type="submission" date="2024-09" db="EMBL/GenBank/DDBJ databases">
        <title>Floridaenema gen nov. (Aerosakkonemataceae, Aerosakkonematales ord. nov., Cyanobacteria) from benthic tropical and subtropical fresh waters, with the description of four new species.</title>
        <authorList>
            <person name="Moretto J.A."/>
            <person name="Berthold D.E."/>
            <person name="Lefler F.W."/>
            <person name="Huang I.-S."/>
            <person name="Laughinghouse H. IV."/>
        </authorList>
    </citation>
    <scope>NUCLEOTIDE SEQUENCE [LARGE SCALE GENOMIC DNA]</scope>
    <source>
        <strain evidence="5 6">BLCC-F167</strain>
    </source>
</reference>
<name>A0ABV4WLY0_9CYAN</name>
<dbReference type="SMART" id="SM00220">
    <property type="entry name" value="S_TKc"/>
    <property type="match status" value="1"/>
</dbReference>
<dbReference type="SUPFAM" id="SSF50978">
    <property type="entry name" value="WD40 repeat-like"/>
    <property type="match status" value="1"/>
</dbReference>
<dbReference type="RefSeq" id="WP_413278092.1">
    <property type="nucleotide sequence ID" value="NZ_JBHFNT010000117.1"/>
</dbReference>
<organism evidence="5 6">
    <name type="scientific">Floridaenema evergladense BLCC-F167</name>
    <dbReference type="NCBI Taxonomy" id="3153639"/>
    <lineage>
        <taxon>Bacteria</taxon>
        <taxon>Bacillati</taxon>
        <taxon>Cyanobacteriota</taxon>
        <taxon>Cyanophyceae</taxon>
        <taxon>Oscillatoriophycideae</taxon>
        <taxon>Aerosakkonematales</taxon>
        <taxon>Aerosakkonemataceae</taxon>
        <taxon>Floridanema</taxon>
        <taxon>Floridanema evergladense</taxon>
    </lineage>
</organism>
<keyword evidence="5" id="KW-0418">Kinase</keyword>
<dbReference type="SMART" id="SM00320">
    <property type="entry name" value="WD40"/>
    <property type="match status" value="7"/>
</dbReference>
<keyword evidence="2" id="KW-0677">Repeat</keyword>
<keyword evidence="5" id="KW-0808">Transferase</keyword>
<evidence type="ECO:0000313" key="5">
    <source>
        <dbReference type="EMBL" id="MFB2835683.1"/>
    </source>
</evidence>
<dbReference type="InterPro" id="IPR000719">
    <property type="entry name" value="Prot_kinase_dom"/>
</dbReference>
<feature type="repeat" description="WD" evidence="3">
    <location>
        <begin position="367"/>
        <end position="408"/>
    </location>
</feature>
<dbReference type="PROSITE" id="PS50082">
    <property type="entry name" value="WD_REPEATS_2"/>
    <property type="match status" value="7"/>
</dbReference>
<dbReference type="NCBIfam" id="NF045510">
    <property type="entry name" value="4Cys_prefix_kin"/>
    <property type="match status" value="1"/>
</dbReference>
<keyword evidence="1 3" id="KW-0853">WD repeat</keyword>
<evidence type="ECO:0000259" key="4">
    <source>
        <dbReference type="PROSITE" id="PS50011"/>
    </source>
</evidence>
<dbReference type="Pfam" id="PF25173">
    <property type="entry name" value="Beta-prop_WDR3_1st"/>
    <property type="match status" value="1"/>
</dbReference>
<feature type="repeat" description="WD" evidence="3">
    <location>
        <begin position="409"/>
        <end position="450"/>
    </location>
</feature>
<dbReference type="Gene3D" id="3.30.200.20">
    <property type="entry name" value="Phosphorylase Kinase, domain 1"/>
    <property type="match status" value="1"/>
</dbReference>
<dbReference type="CDD" id="cd14014">
    <property type="entry name" value="STKc_PknB_like"/>
    <property type="match status" value="1"/>
</dbReference>
<dbReference type="Pfam" id="PF00069">
    <property type="entry name" value="Pkinase"/>
    <property type="match status" value="1"/>
</dbReference>
<dbReference type="InterPro" id="IPR036322">
    <property type="entry name" value="WD40_repeat_dom_sf"/>
</dbReference>
<dbReference type="InterPro" id="IPR001680">
    <property type="entry name" value="WD40_rpt"/>
</dbReference>
<dbReference type="SUPFAM" id="SSF56112">
    <property type="entry name" value="Protein kinase-like (PK-like)"/>
    <property type="match status" value="1"/>
</dbReference>
<dbReference type="EMBL" id="JBHFNT010000117">
    <property type="protein sequence ID" value="MFB2835683.1"/>
    <property type="molecule type" value="Genomic_DNA"/>
</dbReference>
<accession>A0ABV4WLY0</accession>
<gene>
    <name evidence="5" type="ORF">ACE1CA_14215</name>
</gene>
<feature type="domain" description="Protein kinase" evidence="4">
    <location>
        <begin position="34"/>
        <end position="297"/>
    </location>
</feature>
<feature type="repeat" description="WD" evidence="3">
    <location>
        <begin position="325"/>
        <end position="366"/>
    </location>
</feature>
<dbReference type="GO" id="GO:0016301">
    <property type="term" value="F:kinase activity"/>
    <property type="evidence" value="ECO:0007669"/>
    <property type="project" value="UniProtKB-KW"/>
</dbReference>
<dbReference type="PROSITE" id="PS50294">
    <property type="entry name" value="WD_REPEATS_REGION"/>
    <property type="match status" value="7"/>
</dbReference>
<feature type="repeat" description="WD" evidence="3">
    <location>
        <begin position="493"/>
        <end position="534"/>
    </location>
</feature>
<dbReference type="InterPro" id="IPR019775">
    <property type="entry name" value="WD40_repeat_CS"/>
</dbReference>
<dbReference type="Proteomes" id="UP001576780">
    <property type="component" value="Unassembled WGS sequence"/>
</dbReference>
<dbReference type="Gene3D" id="2.130.10.10">
    <property type="entry name" value="YVTN repeat-like/Quinoprotein amine dehydrogenase"/>
    <property type="match status" value="3"/>
</dbReference>
<feature type="repeat" description="WD" evidence="3">
    <location>
        <begin position="577"/>
        <end position="611"/>
    </location>
</feature>
<dbReference type="InterPro" id="IPR050505">
    <property type="entry name" value="WDR55/POC1"/>
</dbReference>
<evidence type="ECO:0000256" key="3">
    <source>
        <dbReference type="PROSITE-ProRule" id="PRU00221"/>
    </source>
</evidence>
<protein>
    <submittedName>
        <fullName evidence="5">Protein kinase</fullName>
    </submittedName>
</protein>
<feature type="repeat" description="WD" evidence="3">
    <location>
        <begin position="451"/>
        <end position="492"/>
    </location>
</feature>
<dbReference type="PANTHER" id="PTHR44019">
    <property type="entry name" value="WD REPEAT-CONTAINING PROTEIN 55"/>
    <property type="match status" value="1"/>
</dbReference>
<dbReference type="InterPro" id="IPR020472">
    <property type="entry name" value="WD40_PAC1"/>
</dbReference>
<dbReference type="PROSITE" id="PS50011">
    <property type="entry name" value="PROTEIN_KINASE_DOM"/>
    <property type="match status" value="1"/>
</dbReference>
<dbReference type="PROSITE" id="PS00678">
    <property type="entry name" value="WD_REPEATS_1"/>
    <property type="match status" value="1"/>
</dbReference>
<dbReference type="Gene3D" id="1.10.510.10">
    <property type="entry name" value="Transferase(Phosphotransferase) domain 1"/>
    <property type="match status" value="1"/>
</dbReference>
<dbReference type="PRINTS" id="PR00320">
    <property type="entry name" value="GPROTEINBRPT"/>
</dbReference>
<dbReference type="InterPro" id="IPR015943">
    <property type="entry name" value="WD40/YVTN_repeat-like_dom_sf"/>
</dbReference>
<dbReference type="InterPro" id="IPR011009">
    <property type="entry name" value="Kinase-like_dom_sf"/>
</dbReference>
<evidence type="ECO:0000256" key="1">
    <source>
        <dbReference type="ARBA" id="ARBA00022574"/>
    </source>
</evidence>
<feature type="repeat" description="WD" evidence="3">
    <location>
        <begin position="535"/>
        <end position="576"/>
    </location>
</feature>
<dbReference type="PANTHER" id="PTHR44019:SF8">
    <property type="entry name" value="POC1 CENTRIOLAR PROTEIN HOMOLOG"/>
    <property type="match status" value="1"/>
</dbReference>
<comment type="caution">
    <text evidence="5">The sequence shown here is derived from an EMBL/GenBank/DDBJ whole genome shotgun (WGS) entry which is preliminary data.</text>
</comment>
<keyword evidence="6" id="KW-1185">Reference proteome</keyword>
<dbReference type="Pfam" id="PF00400">
    <property type="entry name" value="WD40"/>
    <property type="match status" value="2"/>
</dbReference>
<evidence type="ECO:0000313" key="6">
    <source>
        <dbReference type="Proteomes" id="UP001576780"/>
    </source>
</evidence>